<protein>
    <submittedName>
        <fullName evidence="1">Uncharacterized protein</fullName>
    </submittedName>
</protein>
<dbReference type="Proteomes" id="UP000035067">
    <property type="component" value="Unassembled WGS sequence"/>
</dbReference>
<evidence type="ECO:0000313" key="1">
    <source>
        <dbReference type="EMBL" id="KKZ12042.1"/>
    </source>
</evidence>
<accession>A0A0G2HKL3</accession>
<dbReference type="PATRIC" id="fig|1604020.3.peg.862"/>
<sequence>MIQQEAMDTAIEEITNALQSLGKGSPWDARIKASDDVLAPILKAYSRRLAVYSAMGKKDLYKLVACIPSPADIDPEMTAKLDAIAAVAEAAS</sequence>
<organism evidence="1 2">
    <name type="scientific">Candidatus Synechococcus spongiarum SP3</name>
    <dbReference type="NCBI Taxonomy" id="1604020"/>
    <lineage>
        <taxon>Bacteria</taxon>
        <taxon>Bacillati</taxon>
        <taxon>Cyanobacteriota</taxon>
        <taxon>Cyanophyceae</taxon>
        <taxon>Synechococcales</taxon>
        <taxon>Synechococcaceae</taxon>
        <taxon>Synechococcus</taxon>
    </lineage>
</organism>
<comment type="caution">
    <text evidence="1">The sequence shown here is derived from an EMBL/GenBank/DDBJ whole genome shotgun (WGS) entry which is preliminary data.</text>
</comment>
<gene>
    <name evidence="1" type="ORF">TE42_06015</name>
</gene>
<proteinExistence type="predicted"/>
<dbReference type="EMBL" id="JXQG01000031">
    <property type="protein sequence ID" value="KKZ12042.1"/>
    <property type="molecule type" value="Genomic_DNA"/>
</dbReference>
<evidence type="ECO:0000313" key="2">
    <source>
        <dbReference type="Proteomes" id="UP000035067"/>
    </source>
</evidence>
<dbReference type="AlphaFoldDB" id="A0A0G2HKL3"/>
<reference evidence="1 2" key="1">
    <citation type="submission" date="2015-01" db="EMBL/GenBank/DDBJ databases">
        <title>Lifestyle Evolution in Cyanobacterial Symbionts of Sponges.</title>
        <authorList>
            <person name="Burgsdorf I."/>
            <person name="Slaby B.M."/>
            <person name="Handley K.M."/>
            <person name="Haber M."/>
            <person name="Blom J."/>
            <person name="Marshall C.W."/>
            <person name="Gilbert J.A."/>
            <person name="Hentschel U."/>
            <person name="Steindler L."/>
        </authorList>
    </citation>
    <scope>NUCLEOTIDE SEQUENCE [LARGE SCALE GENOMIC DNA]</scope>
    <source>
        <strain evidence="1">SP3</strain>
    </source>
</reference>
<name>A0A0G2HKL3_9SYNE</name>